<accession>A0A6B3N487</accession>
<evidence type="ECO:0008006" key="2">
    <source>
        <dbReference type="Google" id="ProtNLM"/>
    </source>
</evidence>
<gene>
    <name evidence="1" type="ORF">F6J89_01345</name>
</gene>
<reference evidence="1" key="1">
    <citation type="submission" date="2019-11" db="EMBL/GenBank/DDBJ databases">
        <title>Genomic insights into an expanded diversity of filamentous marine cyanobacteria reveals the extraordinary biosynthetic potential of Moorea and Okeania.</title>
        <authorList>
            <person name="Ferreira Leao T."/>
            <person name="Wang M."/>
            <person name="Moss N."/>
            <person name="Da Silva R."/>
            <person name="Sanders J."/>
            <person name="Nurk S."/>
            <person name="Gurevich A."/>
            <person name="Humphrey G."/>
            <person name="Reher R."/>
            <person name="Zhu Q."/>
            <person name="Belda-Ferre P."/>
            <person name="Glukhov E."/>
            <person name="Rex R."/>
            <person name="Dorrestein P.C."/>
            <person name="Knight R."/>
            <person name="Pevzner P."/>
            <person name="Gerwick W.H."/>
            <person name="Gerwick L."/>
        </authorList>
    </citation>
    <scope>NUCLEOTIDE SEQUENCE</scope>
    <source>
        <strain evidence="1">SIO1C4</strain>
    </source>
</reference>
<dbReference type="EMBL" id="JAAHFQ010000017">
    <property type="protein sequence ID" value="NER26323.1"/>
    <property type="molecule type" value="Genomic_DNA"/>
</dbReference>
<protein>
    <recommendedName>
        <fullName evidence="2">Transposase</fullName>
    </recommendedName>
</protein>
<proteinExistence type="predicted"/>
<comment type="caution">
    <text evidence="1">The sequence shown here is derived from an EMBL/GenBank/DDBJ whole genome shotgun (WGS) entry which is preliminary data.</text>
</comment>
<organism evidence="1">
    <name type="scientific">Symploca sp. SIO1C4</name>
    <dbReference type="NCBI Taxonomy" id="2607765"/>
    <lineage>
        <taxon>Bacteria</taxon>
        <taxon>Bacillati</taxon>
        <taxon>Cyanobacteriota</taxon>
        <taxon>Cyanophyceae</taxon>
        <taxon>Coleofasciculales</taxon>
        <taxon>Coleofasciculaceae</taxon>
        <taxon>Symploca</taxon>
    </lineage>
</organism>
<dbReference type="AlphaFoldDB" id="A0A6B3N487"/>
<evidence type="ECO:0000313" key="1">
    <source>
        <dbReference type="EMBL" id="NER26323.1"/>
    </source>
</evidence>
<name>A0A6B3N487_9CYAN</name>
<sequence length="69" mass="7878">MTSTLAPSCLKGTHDLSWYTKQQIKRVIIVRRAKGYFVQFCIDTVLDQAHNAAINILNKGWNHEASFLD</sequence>